<gene>
    <name evidence="2" type="ORF">QJV27_09855</name>
</gene>
<evidence type="ECO:0000313" key="2">
    <source>
        <dbReference type="EMBL" id="MDI2091666.1"/>
    </source>
</evidence>
<dbReference type="RefSeq" id="WP_281448753.1">
    <property type="nucleotide sequence ID" value="NZ_JASBAO010000001.1"/>
</dbReference>
<evidence type="ECO:0000313" key="3">
    <source>
        <dbReference type="Proteomes" id="UP001431634"/>
    </source>
</evidence>
<keyword evidence="3" id="KW-1185">Reference proteome</keyword>
<dbReference type="Proteomes" id="UP001431634">
    <property type="component" value="Unassembled WGS sequence"/>
</dbReference>
<name>A0ABT6Q3H1_9PROT</name>
<organism evidence="2 3">
    <name type="scientific">Commensalibacter oyaizuii</name>
    <dbReference type="NCBI Taxonomy" id="3043873"/>
    <lineage>
        <taxon>Bacteria</taxon>
        <taxon>Pseudomonadati</taxon>
        <taxon>Pseudomonadota</taxon>
        <taxon>Alphaproteobacteria</taxon>
        <taxon>Acetobacterales</taxon>
        <taxon>Acetobacteraceae</taxon>
    </lineage>
</organism>
<comment type="caution">
    <text evidence="2">The sequence shown here is derived from an EMBL/GenBank/DDBJ whole genome shotgun (WGS) entry which is preliminary data.</text>
</comment>
<proteinExistence type="predicted"/>
<feature type="signal peptide" evidence="1">
    <location>
        <begin position="1"/>
        <end position="21"/>
    </location>
</feature>
<sequence>MAKKVTLIAFLGVLINGAVQAKSLYVGQEGQKPIEVAINFLRDVLPSGDEEGYLISSLEYKRIFCKKLEICPLQGQVIFTLDGLNDDSIVKKRYILLLEQDVNQRWSVIKKDVDQACRKGRGHLNFSKKPCQ</sequence>
<protein>
    <submittedName>
        <fullName evidence="2">Uncharacterized protein</fullName>
    </submittedName>
</protein>
<keyword evidence="1" id="KW-0732">Signal</keyword>
<evidence type="ECO:0000256" key="1">
    <source>
        <dbReference type="SAM" id="SignalP"/>
    </source>
</evidence>
<dbReference type="EMBL" id="JASBAO010000001">
    <property type="protein sequence ID" value="MDI2091666.1"/>
    <property type="molecule type" value="Genomic_DNA"/>
</dbReference>
<reference evidence="2" key="1">
    <citation type="submission" date="2023-05" db="EMBL/GenBank/DDBJ databases">
        <title>Whole genome sequence of Commensalibacter sp.</title>
        <authorList>
            <person name="Charoenyingcharoen P."/>
            <person name="Yukphan P."/>
        </authorList>
    </citation>
    <scope>NUCLEOTIDE SEQUENCE</scope>
    <source>
        <strain evidence="2">TBRC 16381</strain>
    </source>
</reference>
<feature type="chain" id="PRO_5045250723" evidence="1">
    <location>
        <begin position="22"/>
        <end position="132"/>
    </location>
</feature>
<accession>A0ABT6Q3H1</accession>